<dbReference type="EMBL" id="FMUI01000005">
    <property type="protein sequence ID" value="SCX49625.1"/>
    <property type="molecule type" value="Genomic_DNA"/>
</dbReference>
<dbReference type="Proteomes" id="UP000183569">
    <property type="component" value="Unassembled WGS sequence"/>
</dbReference>
<evidence type="ECO:0000259" key="1">
    <source>
        <dbReference type="Pfam" id="PF12919"/>
    </source>
</evidence>
<dbReference type="GeneID" id="28310742"/>
<dbReference type="InterPro" id="IPR041508">
    <property type="entry name" value="TcC-like_repeat"/>
</dbReference>
<name>A0A1G4Y898_9ENTR</name>
<sequence length="968" mass="108522">MGNIFTSAYEKTPHLTVIDNRNQPVRTIQYYRSPDTLNETDERITYMRFNARSHLTESTDPRLFALQKNDTTTKANTTWITSLIGDVLSIDSVDAGRAVALNDCAGRPAFNISTEGLIRTWQYEDASLPGRLLTITEQAPNEQARITERFIWAGNSQAETNQNLAGRCVRHFDTAGLIQTNQFALTGVALSTSRRLLAGEVDADWQTDDQQQLSQEEFFTHTLPDATGTIVAMTDAVGNQQLQTYDRTGQLKGCWLTLTDGSTQTIIAAVVYSANGQKLSEEHGNGVVTTYLYEPETQRLIGIKAERPPGHVKGALLLQDLRYEYDPVGNIIRATNNAEATRYWRNQQVVPENSYRYDSLYQLINTTGREMANAAQQTSALPDFSTFDNATYTQYTRRYTYDRAGNLTKIQHTAPASGNNYTTLLTVSDRSNRAVLDSLTENPSQVDEYFTAGGCQKQLLPGQPLTWTARGELQKVTLIARSDEADDDERYRYDASGQRILKILTQKTSGIMQTQRVIYLPGLELHSNNTEIRHVITVGFAGTTQARVLHWENTQPSGISNNQVRYSYNNLIDSSALEVDSTGELISQEEFYPYGGTAIFAARSQLEADYKTLRYSGKERDATGLYYYGHRYYQPWAGRWLSTDPQGVIDGLNLYRMCRNNPISYFDDSGGESIPLVIHFAWEGKNIPTEALSNILFIKDFNPEFEVNIWTSRPMSIHATLDKMQHSETSAYEKYLARNYAQTINIQDTGTLYADLQKNHPQAKRLEALYHREISGVYRNYAAASDITRAALMFEKGGIYMDTDVIPANDLDTLAEVIGGAEHEGFLHAKTPKGTSNAVLASIRHSKKSSEFLEAIIKSTEALESIRPQASWTTKRSLMDENALIGRLKGTMMTTGPSVLAQLKLAGNQANMIPESIFFRRNATNTPLQKDELTSEQSLSDVVFRGLVPGFDARGVWAKARRLRRDSI</sequence>
<dbReference type="InterPro" id="IPR050708">
    <property type="entry name" value="T6SS_VgrG/RHS"/>
</dbReference>
<dbReference type="Gene3D" id="2.180.10.10">
    <property type="entry name" value="RHS repeat-associated core"/>
    <property type="match status" value="1"/>
</dbReference>
<accession>A0A1G4Y898</accession>
<dbReference type="AlphaFoldDB" id="A0A1G4Y898"/>
<dbReference type="InterPro" id="IPR022385">
    <property type="entry name" value="Rhs_assc_core"/>
</dbReference>
<dbReference type="PANTHER" id="PTHR32305">
    <property type="match status" value="1"/>
</dbReference>
<dbReference type="Pfam" id="PF18807">
    <property type="entry name" value="TTc_toxin_rep"/>
    <property type="match status" value="1"/>
</dbReference>
<dbReference type="PANTHER" id="PTHR32305:SF15">
    <property type="entry name" value="PROTEIN RHSA-RELATED"/>
    <property type="match status" value="1"/>
</dbReference>
<dbReference type="InterPro" id="IPR029044">
    <property type="entry name" value="Nucleotide-diphossugar_trans"/>
</dbReference>
<dbReference type="InterPro" id="IPR024770">
    <property type="entry name" value="TcdA/TcdB_cat"/>
</dbReference>
<dbReference type="NCBIfam" id="TIGR03696">
    <property type="entry name" value="Rhs_assc_core"/>
    <property type="match status" value="1"/>
</dbReference>
<protein>
    <submittedName>
        <fullName evidence="2">Insecticidal toxin complex protein TccC</fullName>
    </submittedName>
</protein>
<feature type="domain" description="GT44" evidence="1">
    <location>
        <begin position="721"/>
        <end position="848"/>
    </location>
</feature>
<dbReference type="Pfam" id="PF12919">
    <property type="entry name" value="TcdA_TcdB"/>
    <property type="match status" value="1"/>
</dbReference>
<organism evidence="2 3">
    <name type="scientific">Kosakonia sacchari</name>
    <dbReference type="NCBI Taxonomy" id="1158459"/>
    <lineage>
        <taxon>Bacteria</taxon>
        <taxon>Pseudomonadati</taxon>
        <taxon>Pseudomonadota</taxon>
        <taxon>Gammaproteobacteria</taxon>
        <taxon>Enterobacterales</taxon>
        <taxon>Enterobacteriaceae</taxon>
        <taxon>Kosakonia</taxon>
    </lineage>
</organism>
<dbReference type="SUPFAM" id="SSF53448">
    <property type="entry name" value="Nucleotide-diphospho-sugar transferases"/>
    <property type="match status" value="1"/>
</dbReference>
<proteinExistence type="predicted"/>
<reference evidence="2 3" key="1">
    <citation type="submission" date="2016-10" db="EMBL/GenBank/DDBJ databases">
        <authorList>
            <person name="Varghese N."/>
            <person name="Submissions S."/>
        </authorList>
    </citation>
    <scope>NUCLEOTIDE SEQUENCE [LARGE SCALE GENOMIC DNA]</scope>
    <source>
        <strain evidence="2 3">CGMCC 1.12102</strain>
    </source>
</reference>
<dbReference type="GO" id="GO:0016757">
    <property type="term" value="F:glycosyltransferase activity"/>
    <property type="evidence" value="ECO:0007669"/>
    <property type="project" value="InterPro"/>
</dbReference>
<gene>
    <name evidence="2" type="ORF">SAMN02927897_02187</name>
</gene>
<dbReference type="RefSeq" id="WP_017457981.1">
    <property type="nucleotide sequence ID" value="NZ_FMUI01000005.1"/>
</dbReference>
<evidence type="ECO:0000313" key="3">
    <source>
        <dbReference type="Proteomes" id="UP000183569"/>
    </source>
</evidence>
<comment type="caution">
    <text evidence="2">The sequence shown here is derived from an EMBL/GenBank/DDBJ whole genome shotgun (WGS) entry which is preliminary data.</text>
</comment>
<evidence type="ECO:0000313" key="2">
    <source>
        <dbReference type="EMBL" id="SCX49625.1"/>
    </source>
</evidence>